<gene>
    <name evidence="2" type="ORF">M569_17673</name>
</gene>
<evidence type="ECO:0008006" key="4">
    <source>
        <dbReference type="Google" id="ProtNLM"/>
    </source>
</evidence>
<accession>S8D386</accession>
<dbReference type="Proteomes" id="UP000015453">
    <property type="component" value="Unassembled WGS sequence"/>
</dbReference>
<organism evidence="2 3">
    <name type="scientific">Genlisea aurea</name>
    <dbReference type="NCBI Taxonomy" id="192259"/>
    <lineage>
        <taxon>Eukaryota</taxon>
        <taxon>Viridiplantae</taxon>
        <taxon>Streptophyta</taxon>
        <taxon>Embryophyta</taxon>
        <taxon>Tracheophyta</taxon>
        <taxon>Spermatophyta</taxon>
        <taxon>Magnoliopsida</taxon>
        <taxon>eudicotyledons</taxon>
        <taxon>Gunneridae</taxon>
        <taxon>Pentapetalae</taxon>
        <taxon>asterids</taxon>
        <taxon>lamiids</taxon>
        <taxon>Lamiales</taxon>
        <taxon>Lentibulariaceae</taxon>
        <taxon>Genlisea</taxon>
    </lineage>
</organism>
<feature type="chain" id="PRO_5004562369" description="Secreted protein" evidence="1">
    <location>
        <begin position="24"/>
        <end position="96"/>
    </location>
</feature>
<proteinExistence type="predicted"/>
<name>S8D386_9LAMI</name>
<evidence type="ECO:0000256" key="1">
    <source>
        <dbReference type="SAM" id="SignalP"/>
    </source>
</evidence>
<feature type="signal peptide" evidence="1">
    <location>
        <begin position="1"/>
        <end position="23"/>
    </location>
</feature>
<sequence>MVPLTRKLMWVLLLFLSCKLGSWTKLYRMSPSSGPHTPMDLGRGKGEQACRGTGVEVVCKEDGRRMARTHALGQDKGSRCVQRGSLPPSPISLCWV</sequence>
<dbReference type="EMBL" id="AUSU01010583">
    <property type="protein sequence ID" value="EPS57148.1"/>
    <property type="molecule type" value="Genomic_DNA"/>
</dbReference>
<evidence type="ECO:0000313" key="2">
    <source>
        <dbReference type="EMBL" id="EPS57148.1"/>
    </source>
</evidence>
<dbReference type="PROSITE" id="PS51257">
    <property type="entry name" value="PROKAR_LIPOPROTEIN"/>
    <property type="match status" value="1"/>
</dbReference>
<protein>
    <recommendedName>
        <fullName evidence="4">Secreted protein</fullName>
    </recommendedName>
</protein>
<keyword evidence="1" id="KW-0732">Signal</keyword>
<dbReference type="AlphaFoldDB" id="S8D386"/>
<keyword evidence="3" id="KW-1185">Reference proteome</keyword>
<evidence type="ECO:0000313" key="3">
    <source>
        <dbReference type="Proteomes" id="UP000015453"/>
    </source>
</evidence>
<comment type="caution">
    <text evidence="2">The sequence shown here is derived from an EMBL/GenBank/DDBJ whole genome shotgun (WGS) entry which is preliminary data.</text>
</comment>
<reference evidence="2 3" key="1">
    <citation type="journal article" date="2013" name="BMC Genomics">
        <title>The miniature genome of a carnivorous plant Genlisea aurea contains a low number of genes and short non-coding sequences.</title>
        <authorList>
            <person name="Leushkin E.V."/>
            <person name="Sutormin R.A."/>
            <person name="Nabieva E.R."/>
            <person name="Penin A.A."/>
            <person name="Kondrashov A.S."/>
            <person name="Logacheva M.D."/>
        </authorList>
    </citation>
    <scope>NUCLEOTIDE SEQUENCE [LARGE SCALE GENOMIC DNA]</scope>
</reference>